<dbReference type="Pfam" id="PF08245">
    <property type="entry name" value="Mur_ligase_M"/>
    <property type="match status" value="1"/>
</dbReference>
<keyword evidence="6" id="KW-0573">Peptidoglycan synthesis</keyword>
<keyword evidence="5" id="KW-0133">Cell shape</keyword>
<evidence type="ECO:0000256" key="2">
    <source>
        <dbReference type="ARBA" id="ARBA00022618"/>
    </source>
</evidence>
<dbReference type="Pfam" id="PF02875">
    <property type="entry name" value="Mur_ligase_C"/>
    <property type="match status" value="1"/>
</dbReference>
<feature type="domain" description="Mur ligase N-terminal catalytic" evidence="9">
    <location>
        <begin position="2"/>
        <end position="80"/>
    </location>
</feature>
<dbReference type="InterPro" id="IPR004101">
    <property type="entry name" value="Mur_ligase_C"/>
</dbReference>
<dbReference type="GO" id="GO:0051301">
    <property type="term" value="P:cell division"/>
    <property type="evidence" value="ECO:0007669"/>
    <property type="project" value="UniProtKB-KW"/>
</dbReference>
<dbReference type="GO" id="GO:0071555">
    <property type="term" value="P:cell wall organization"/>
    <property type="evidence" value="ECO:0007669"/>
    <property type="project" value="UniProtKB-KW"/>
</dbReference>
<evidence type="ECO:0000256" key="1">
    <source>
        <dbReference type="ARBA" id="ARBA00022598"/>
    </source>
</evidence>
<evidence type="ECO:0000256" key="5">
    <source>
        <dbReference type="ARBA" id="ARBA00022960"/>
    </source>
</evidence>
<evidence type="ECO:0000256" key="6">
    <source>
        <dbReference type="ARBA" id="ARBA00022984"/>
    </source>
</evidence>
<dbReference type="InterPro" id="IPR036615">
    <property type="entry name" value="Mur_ligase_C_dom_sf"/>
</dbReference>
<dbReference type="SUPFAM" id="SSF51984">
    <property type="entry name" value="MurCD N-terminal domain"/>
    <property type="match status" value="1"/>
</dbReference>
<evidence type="ECO:0000259" key="10">
    <source>
        <dbReference type="Pfam" id="PF02875"/>
    </source>
</evidence>
<accession>A0A9D1NL24</accession>
<name>A0A9D1NL24_9BACT</name>
<protein>
    <submittedName>
        <fullName evidence="12">Mur ligase</fullName>
    </submittedName>
</protein>
<dbReference type="Proteomes" id="UP000886812">
    <property type="component" value="Unassembled WGS sequence"/>
</dbReference>
<dbReference type="PANTHER" id="PTHR43445:SF5">
    <property type="entry name" value="UDP-N-ACETYLMURAMATE--L-ALANYL-GAMMA-D-GLUTAMYL-MESO-2,6-DIAMINOHEPTANDIOATE LIGASE"/>
    <property type="match status" value="1"/>
</dbReference>
<feature type="domain" description="Mur ligase central" evidence="11">
    <location>
        <begin position="110"/>
        <end position="298"/>
    </location>
</feature>
<dbReference type="Gene3D" id="3.40.50.720">
    <property type="entry name" value="NAD(P)-binding Rossmann-like Domain"/>
    <property type="match status" value="1"/>
</dbReference>
<keyword evidence="2" id="KW-0132">Cell division</keyword>
<dbReference type="InterPro" id="IPR036565">
    <property type="entry name" value="Mur-like_cat_sf"/>
</dbReference>
<sequence>MHVYFMGICGTAMGNAALLMRSLGHEVSGSDKGIYPPMSDLLKNAGVKIYDGWSAERLALVHPDLVVVGNVVSRGHPEMEWLLDTRAFDYVSLPELLRTRLLKRRRNIVVAGTHGKTTTTSIAAFLLRERGENPGWLVGGVPRDLPGGAAAGTDGGAFVIEGDEYDTAFFDKRSKFVQYLPEILVLNNLEFDHADIFRDLQDVQRAFSHVMRIVPRRGCIIANGDDENLAPLLDAVTWTRVLRVGVGENCDLRIRDFRETPRGSSFSLAWRGNAWGSAAWTQSGLFNARNAACAAAACAVFASPDAPERTPFPSAPLEKFQGVKRRREILLDTPALVVAEDFGHHPTALRLTLSALRERYSERKIIAAFEPRSNTAVRRLMQDAFADALAVADAALIAPVHHASGGAEKMDTRELARTLRSRGREAEAPETLEQVFPALEKFADAASSDAPALVVFFSNGAFGGLIRRFADFHRPLA</sequence>
<dbReference type="AlphaFoldDB" id="A0A9D1NL24"/>
<organism evidence="12 13">
    <name type="scientific">Candidatus Spyradosoma merdigallinarum</name>
    <dbReference type="NCBI Taxonomy" id="2840950"/>
    <lineage>
        <taxon>Bacteria</taxon>
        <taxon>Pseudomonadati</taxon>
        <taxon>Verrucomicrobiota</taxon>
        <taxon>Opitutia</taxon>
        <taxon>Opitutia incertae sedis</taxon>
        <taxon>Candidatus Spyradosoma</taxon>
    </lineage>
</organism>
<dbReference type="SUPFAM" id="SSF53623">
    <property type="entry name" value="MurD-like peptide ligases, catalytic domain"/>
    <property type="match status" value="1"/>
</dbReference>
<comment type="caution">
    <text evidence="12">The sequence shown here is derived from an EMBL/GenBank/DDBJ whole genome shotgun (WGS) entry which is preliminary data.</text>
</comment>
<dbReference type="PANTHER" id="PTHR43445">
    <property type="entry name" value="UDP-N-ACETYLMURAMATE--L-ALANINE LIGASE-RELATED"/>
    <property type="match status" value="1"/>
</dbReference>
<dbReference type="GO" id="GO:0016881">
    <property type="term" value="F:acid-amino acid ligase activity"/>
    <property type="evidence" value="ECO:0007669"/>
    <property type="project" value="InterPro"/>
</dbReference>
<keyword evidence="3" id="KW-0547">Nucleotide-binding</keyword>
<proteinExistence type="predicted"/>
<keyword evidence="4" id="KW-0067">ATP-binding</keyword>
<evidence type="ECO:0000256" key="4">
    <source>
        <dbReference type="ARBA" id="ARBA00022840"/>
    </source>
</evidence>
<keyword evidence="7" id="KW-0131">Cell cycle</keyword>
<reference evidence="12" key="2">
    <citation type="journal article" date="2021" name="PeerJ">
        <title>Extensive microbial diversity within the chicken gut microbiome revealed by metagenomics and culture.</title>
        <authorList>
            <person name="Gilroy R."/>
            <person name="Ravi A."/>
            <person name="Getino M."/>
            <person name="Pursley I."/>
            <person name="Horton D.L."/>
            <person name="Alikhan N.F."/>
            <person name="Baker D."/>
            <person name="Gharbi K."/>
            <person name="Hall N."/>
            <person name="Watson M."/>
            <person name="Adriaenssens E.M."/>
            <person name="Foster-Nyarko E."/>
            <person name="Jarju S."/>
            <person name="Secka A."/>
            <person name="Antonio M."/>
            <person name="Oren A."/>
            <person name="Chaudhuri R.R."/>
            <person name="La Ragione R."/>
            <person name="Hildebrand F."/>
            <person name="Pallen M.J."/>
        </authorList>
    </citation>
    <scope>NUCLEOTIDE SEQUENCE</scope>
    <source>
        <strain evidence="12">10669</strain>
    </source>
</reference>
<dbReference type="GO" id="GO:0009252">
    <property type="term" value="P:peptidoglycan biosynthetic process"/>
    <property type="evidence" value="ECO:0007669"/>
    <property type="project" value="UniProtKB-KW"/>
</dbReference>
<dbReference type="Gene3D" id="3.40.1190.10">
    <property type="entry name" value="Mur-like, catalytic domain"/>
    <property type="match status" value="1"/>
</dbReference>
<feature type="domain" description="Mur ligase C-terminal" evidence="10">
    <location>
        <begin position="326"/>
        <end position="440"/>
    </location>
</feature>
<evidence type="ECO:0000256" key="8">
    <source>
        <dbReference type="ARBA" id="ARBA00023316"/>
    </source>
</evidence>
<evidence type="ECO:0000313" key="13">
    <source>
        <dbReference type="Proteomes" id="UP000886812"/>
    </source>
</evidence>
<dbReference type="InterPro" id="IPR013221">
    <property type="entry name" value="Mur_ligase_cen"/>
</dbReference>
<keyword evidence="1 12" id="KW-0436">Ligase</keyword>
<evidence type="ECO:0000259" key="9">
    <source>
        <dbReference type="Pfam" id="PF01225"/>
    </source>
</evidence>
<reference evidence="12" key="1">
    <citation type="submission" date="2020-10" db="EMBL/GenBank/DDBJ databases">
        <authorList>
            <person name="Gilroy R."/>
        </authorList>
    </citation>
    <scope>NUCLEOTIDE SEQUENCE</scope>
    <source>
        <strain evidence="12">10669</strain>
    </source>
</reference>
<dbReference type="InterPro" id="IPR050061">
    <property type="entry name" value="MurCDEF_pg_biosynth"/>
</dbReference>
<dbReference type="SUPFAM" id="SSF53244">
    <property type="entry name" value="MurD-like peptide ligases, peptide-binding domain"/>
    <property type="match status" value="1"/>
</dbReference>
<dbReference type="GO" id="GO:0008360">
    <property type="term" value="P:regulation of cell shape"/>
    <property type="evidence" value="ECO:0007669"/>
    <property type="project" value="UniProtKB-KW"/>
</dbReference>
<dbReference type="GO" id="GO:0005524">
    <property type="term" value="F:ATP binding"/>
    <property type="evidence" value="ECO:0007669"/>
    <property type="project" value="UniProtKB-KW"/>
</dbReference>
<evidence type="ECO:0000313" key="12">
    <source>
        <dbReference type="EMBL" id="HIV04880.1"/>
    </source>
</evidence>
<dbReference type="Gene3D" id="3.90.190.20">
    <property type="entry name" value="Mur ligase, C-terminal domain"/>
    <property type="match status" value="1"/>
</dbReference>
<evidence type="ECO:0000256" key="3">
    <source>
        <dbReference type="ARBA" id="ARBA00022741"/>
    </source>
</evidence>
<dbReference type="Pfam" id="PF01225">
    <property type="entry name" value="Mur_ligase"/>
    <property type="match status" value="1"/>
</dbReference>
<keyword evidence="8" id="KW-0961">Cell wall biogenesis/degradation</keyword>
<evidence type="ECO:0000256" key="7">
    <source>
        <dbReference type="ARBA" id="ARBA00023306"/>
    </source>
</evidence>
<gene>
    <name evidence="12" type="ORF">IAC75_07035</name>
</gene>
<evidence type="ECO:0000259" key="11">
    <source>
        <dbReference type="Pfam" id="PF08245"/>
    </source>
</evidence>
<dbReference type="EMBL" id="DVOG01000186">
    <property type="protein sequence ID" value="HIV04880.1"/>
    <property type="molecule type" value="Genomic_DNA"/>
</dbReference>
<dbReference type="InterPro" id="IPR000713">
    <property type="entry name" value="Mur_ligase_N"/>
</dbReference>